<dbReference type="PANTHER" id="PTHR11280:SF6">
    <property type="entry name" value="GLUCOSAMINE-6-PHOSPHATE ISOMERASE NAGB"/>
    <property type="match status" value="1"/>
</dbReference>
<keyword evidence="2" id="KW-0378">Hydrolase</keyword>
<organism evidence="2 3">
    <name type="scientific">Autumnicola musiva</name>
    <dbReference type="NCBI Taxonomy" id="3075589"/>
    <lineage>
        <taxon>Bacteria</taxon>
        <taxon>Pseudomonadati</taxon>
        <taxon>Bacteroidota</taxon>
        <taxon>Flavobacteriia</taxon>
        <taxon>Flavobacteriales</taxon>
        <taxon>Flavobacteriaceae</taxon>
        <taxon>Autumnicola</taxon>
    </lineage>
</organism>
<accession>A0ABU3D6N0</accession>
<name>A0ABU3D6N0_9FLAO</name>
<evidence type="ECO:0000313" key="2">
    <source>
        <dbReference type="EMBL" id="MDT0677191.1"/>
    </source>
</evidence>
<dbReference type="CDD" id="cd01399">
    <property type="entry name" value="GlcN6P_deaminase"/>
    <property type="match status" value="1"/>
</dbReference>
<dbReference type="EMBL" id="JAVRHK010000007">
    <property type="protein sequence ID" value="MDT0677191.1"/>
    <property type="molecule type" value="Genomic_DNA"/>
</dbReference>
<dbReference type="EC" id="3.1.1.31" evidence="2"/>
<dbReference type="InterPro" id="IPR006148">
    <property type="entry name" value="Glc/Gal-6P_isomerase"/>
</dbReference>
<dbReference type="InterPro" id="IPR037171">
    <property type="entry name" value="NagB/RpiA_transferase-like"/>
</dbReference>
<dbReference type="SUPFAM" id="SSF100950">
    <property type="entry name" value="NagB/RpiA/CoA transferase-like"/>
    <property type="match status" value="1"/>
</dbReference>
<evidence type="ECO:0000313" key="3">
    <source>
        <dbReference type="Proteomes" id="UP001262582"/>
    </source>
</evidence>
<dbReference type="InterPro" id="IPR004547">
    <property type="entry name" value="Glucosamine6P_isomerase"/>
</dbReference>
<dbReference type="Gene3D" id="3.40.50.1360">
    <property type="match status" value="1"/>
</dbReference>
<dbReference type="Proteomes" id="UP001262582">
    <property type="component" value="Unassembled WGS sequence"/>
</dbReference>
<dbReference type="PANTHER" id="PTHR11280">
    <property type="entry name" value="GLUCOSAMINE-6-PHOSPHATE ISOMERASE"/>
    <property type="match status" value="1"/>
</dbReference>
<dbReference type="Pfam" id="PF01182">
    <property type="entry name" value="Glucosamine_iso"/>
    <property type="match status" value="1"/>
</dbReference>
<gene>
    <name evidence="2" type="ORF">RM539_11420</name>
</gene>
<feature type="domain" description="Glucosamine/galactosamine-6-phosphate isomerase" evidence="1">
    <location>
        <begin position="15"/>
        <end position="233"/>
    </location>
</feature>
<reference evidence="2 3" key="1">
    <citation type="submission" date="2023-09" db="EMBL/GenBank/DDBJ databases">
        <authorList>
            <person name="Rey-Velasco X."/>
        </authorList>
    </citation>
    <scope>NUCLEOTIDE SEQUENCE [LARGE SCALE GENOMIC DNA]</scope>
    <source>
        <strain evidence="2 3">F117</strain>
    </source>
</reference>
<dbReference type="GO" id="GO:0017057">
    <property type="term" value="F:6-phosphogluconolactonase activity"/>
    <property type="evidence" value="ECO:0007669"/>
    <property type="project" value="UniProtKB-EC"/>
</dbReference>
<proteinExistence type="predicted"/>
<keyword evidence="3" id="KW-1185">Reference proteome</keyword>
<sequence length="265" mass="29572">MKIANFPENVHVFVDRESTAMAAGRAVEKCIEKLQEEKETIRMIFAAAPSQDGMLDYLVHSSTINWHKIIAFNMDEYIGLPKDSPQLFATYLEKRLFSKVDLKERFTINSEEKSQEEIGRFTDLINDGTIDIVCLGIGENGHIAFNDPPVADFNDPDIIKVVELDEACRLQQVNEGLFDSLEKVPEKALTLTIPTLMKGEHLFCVVLGENKSEAVENALTGPIATSCPASILTEHPNCEFFFDEEAFGAISFDESSAQRITGAKY</sequence>
<comment type="caution">
    <text evidence="2">The sequence shown here is derived from an EMBL/GenBank/DDBJ whole genome shotgun (WGS) entry which is preliminary data.</text>
</comment>
<protein>
    <submittedName>
        <fullName evidence="2">6-phosphogluconolactonase</fullName>
        <ecNumber evidence="2">3.1.1.31</ecNumber>
    </submittedName>
</protein>
<dbReference type="RefSeq" id="WP_311503528.1">
    <property type="nucleotide sequence ID" value="NZ_JAVRHK010000007.1"/>
</dbReference>
<evidence type="ECO:0000259" key="1">
    <source>
        <dbReference type="Pfam" id="PF01182"/>
    </source>
</evidence>